<keyword evidence="3" id="KW-1185">Reference proteome</keyword>
<reference evidence="2 3" key="1">
    <citation type="submission" date="2023-05" db="EMBL/GenBank/DDBJ databases">
        <title>Chelatococcus sp. nov., a moderately thermophilic bacterium isolated from hot spring microbial mat.</title>
        <authorList>
            <person name="Hu C.-J."/>
            <person name="Li W.-J."/>
        </authorList>
    </citation>
    <scope>NUCLEOTIDE SEQUENCE [LARGE SCALE GENOMIC DNA]</scope>
    <source>
        <strain evidence="2 3">SYSU G07232</strain>
    </source>
</reference>
<proteinExistence type="predicted"/>
<comment type="caution">
    <text evidence="2">The sequence shown here is derived from an EMBL/GenBank/DDBJ whole genome shotgun (WGS) entry which is preliminary data.</text>
</comment>
<evidence type="ECO:0000313" key="2">
    <source>
        <dbReference type="EMBL" id="MDJ1156662.1"/>
    </source>
</evidence>
<protein>
    <submittedName>
        <fullName evidence="2">Uncharacterized protein</fullName>
    </submittedName>
</protein>
<dbReference type="Proteomes" id="UP001321492">
    <property type="component" value="Unassembled WGS sequence"/>
</dbReference>
<gene>
    <name evidence="2" type="ORF">QNA08_00150</name>
</gene>
<accession>A0ABT7ABA7</accession>
<name>A0ABT7ABA7_9HYPH</name>
<sequence>MGSVNDSVPEITIEEALAEPIVRLVMASDGVRPEELLALREGVDRPPTGRGGPADAASKARRPSPMDQQAA</sequence>
<evidence type="ECO:0000256" key="1">
    <source>
        <dbReference type="SAM" id="MobiDB-lite"/>
    </source>
</evidence>
<feature type="region of interest" description="Disordered" evidence="1">
    <location>
        <begin position="39"/>
        <end position="71"/>
    </location>
</feature>
<dbReference type="RefSeq" id="WP_283738667.1">
    <property type="nucleotide sequence ID" value="NZ_JASJEV010000001.1"/>
</dbReference>
<organism evidence="2 3">
    <name type="scientific">Chelatococcus albus</name>
    <dbReference type="NCBI Taxonomy" id="3047466"/>
    <lineage>
        <taxon>Bacteria</taxon>
        <taxon>Pseudomonadati</taxon>
        <taxon>Pseudomonadota</taxon>
        <taxon>Alphaproteobacteria</taxon>
        <taxon>Hyphomicrobiales</taxon>
        <taxon>Chelatococcaceae</taxon>
        <taxon>Chelatococcus</taxon>
    </lineage>
</organism>
<evidence type="ECO:0000313" key="3">
    <source>
        <dbReference type="Proteomes" id="UP001321492"/>
    </source>
</evidence>
<dbReference type="EMBL" id="JASJEV010000001">
    <property type="protein sequence ID" value="MDJ1156662.1"/>
    <property type="molecule type" value="Genomic_DNA"/>
</dbReference>